<dbReference type="Proteomes" id="UP001321473">
    <property type="component" value="Unassembled WGS sequence"/>
</dbReference>
<gene>
    <name evidence="1" type="ORF">V5799_023814</name>
</gene>
<evidence type="ECO:0000313" key="1">
    <source>
        <dbReference type="EMBL" id="KAK8786409.1"/>
    </source>
</evidence>
<reference evidence="1 2" key="1">
    <citation type="journal article" date="2023" name="Arcadia Sci">
        <title>De novo assembly of a long-read Amblyomma americanum tick genome.</title>
        <authorList>
            <person name="Chou S."/>
            <person name="Poskanzer K.E."/>
            <person name="Rollins M."/>
            <person name="Thuy-Boun P.S."/>
        </authorList>
    </citation>
    <scope>NUCLEOTIDE SEQUENCE [LARGE SCALE GENOMIC DNA]</scope>
    <source>
        <strain evidence="1">F_SG_1</strain>
        <tissue evidence="1">Salivary glands</tissue>
    </source>
</reference>
<sequence>MFDGLRWADYDGRNSFEHPFTKNGSNGSSNRNRPCFKKTNQAMLAVYCQPLCTLVALQWVSKIDSGKSQGKTWCYRLVLLRKLPFSFSNGQGPLIQSRVRTRPGKTALLPARSGPRAGSGLGYRSGPIPCSALGSMPRILLFHLPCHAQHLSLL</sequence>
<protein>
    <submittedName>
        <fullName evidence="1">Uncharacterized protein</fullName>
    </submittedName>
</protein>
<dbReference type="EMBL" id="JARKHS020002766">
    <property type="protein sequence ID" value="KAK8786409.1"/>
    <property type="molecule type" value="Genomic_DNA"/>
</dbReference>
<organism evidence="1 2">
    <name type="scientific">Amblyomma americanum</name>
    <name type="common">Lone star tick</name>
    <dbReference type="NCBI Taxonomy" id="6943"/>
    <lineage>
        <taxon>Eukaryota</taxon>
        <taxon>Metazoa</taxon>
        <taxon>Ecdysozoa</taxon>
        <taxon>Arthropoda</taxon>
        <taxon>Chelicerata</taxon>
        <taxon>Arachnida</taxon>
        <taxon>Acari</taxon>
        <taxon>Parasitiformes</taxon>
        <taxon>Ixodida</taxon>
        <taxon>Ixodoidea</taxon>
        <taxon>Ixodidae</taxon>
        <taxon>Amblyomminae</taxon>
        <taxon>Amblyomma</taxon>
    </lineage>
</organism>
<name>A0AAQ4FGR6_AMBAM</name>
<evidence type="ECO:0000313" key="2">
    <source>
        <dbReference type="Proteomes" id="UP001321473"/>
    </source>
</evidence>
<proteinExistence type="predicted"/>
<keyword evidence="2" id="KW-1185">Reference proteome</keyword>
<dbReference type="AlphaFoldDB" id="A0AAQ4FGR6"/>
<comment type="caution">
    <text evidence="1">The sequence shown here is derived from an EMBL/GenBank/DDBJ whole genome shotgun (WGS) entry which is preliminary data.</text>
</comment>
<accession>A0AAQ4FGR6</accession>